<dbReference type="AlphaFoldDB" id="A0A8A4TC90"/>
<evidence type="ECO:0000313" key="2">
    <source>
        <dbReference type="EMBL" id="QTD47719.1"/>
    </source>
</evidence>
<keyword evidence="1" id="KW-0472">Membrane</keyword>
<organism evidence="2 3">
    <name type="scientific">Sulfidibacter corallicola</name>
    <dbReference type="NCBI Taxonomy" id="2818388"/>
    <lineage>
        <taxon>Bacteria</taxon>
        <taxon>Pseudomonadati</taxon>
        <taxon>Acidobacteriota</taxon>
        <taxon>Holophagae</taxon>
        <taxon>Acanthopleuribacterales</taxon>
        <taxon>Acanthopleuribacteraceae</taxon>
        <taxon>Sulfidibacter</taxon>
    </lineage>
</organism>
<protein>
    <submittedName>
        <fullName evidence="2">Uncharacterized protein</fullName>
    </submittedName>
</protein>
<sequence length="234" mass="25502">MSNGKKGCVIAGLGCGTMMLVGMGIAGFFMYQQAKAIQEGIENPEPRALELLGTTSLPEGYYAQMAMGVPFVMDVVFLSDRPPSEGEPGPDGLQSQRVFMFMQMKIANIKESELEAFISGEADQSDVLSQSGIQVDQSQVIQRGFFDMEGGKVHYMTQRGEVKFGNNANFNNRDGLSTLFVVHCESDPKVRFGVWFSNDPDPSVPLDQLDVIGTAADPEAFRGLMSHFGFCNAN</sequence>
<keyword evidence="1" id="KW-0812">Transmembrane</keyword>
<evidence type="ECO:0000313" key="3">
    <source>
        <dbReference type="Proteomes" id="UP000663929"/>
    </source>
</evidence>
<dbReference type="RefSeq" id="WP_237377385.1">
    <property type="nucleotide sequence ID" value="NZ_CP071793.1"/>
</dbReference>
<name>A0A8A4TC90_SULCO</name>
<proteinExistence type="predicted"/>
<keyword evidence="1" id="KW-1133">Transmembrane helix</keyword>
<accession>A0A8A4TC90</accession>
<evidence type="ECO:0000256" key="1">
    <source>
        <dbReference type="SAM" id="Phobius"/>
    </source>
</evidence>
<feature type="transmembrane region" description="Helical" evidence="1">
    <location>
        <begin position="7"/>
        <end position="31"/>
    </location>
</feature>
<keyword evidence="3" id="KW-1185">Reference proteome</keyword>
<reference evidence="2" key="1">
    <citation type="submission" date="2021-03" db="EMBL/GenBank/DDBJ databases">
        <title>Acanthopleuribacteraceae sp. M133.</title>
        <authorList>
            <person name="Wang G."/>
        </authorList>
    </citation>
    <scope>NUCLEOTIDE SEQUENCE</scope>
    <source>
        <strain evidence="2">M133</strain>
    </source>
</reference>
<gene>
    <name evidence="2" type="ORF">J3U87_19185</name>
</gene>
<dbReference type="EMBL" id="CP071793">
    <property type="protein sequence ID" value="QTD47719.1"/>
    <property type="molecule type" value="Genomic_DNA"/>
</dbReference>
<dbReference type="KEGG" id="scor:J3U87_19185"/>
<dbReference type="Proteomes" id="UP000663929">
    <property type="component" value="Chromosome"/>
</dbReference>